<reference evidence="14" key="2">
    <citation type="submission" date="2020-08" db="EMBL/GenBank/DDBJ databases">
        <title>Draft Genome Sequence of Cumin Blight Pathogen Alternaria burnsii.</title>
        <authorList>
            <person name="Feng Z."/>
        </authorList>
    </citation>
    <scope>NUCLEOTIDE SEQUENCE</scope>
    <source>
        <strain evidence="14">CBS107.38</strain>
    </source>
</reference>
<evidence type="ECO:0000256" key="3">
    <source>
        <dbReference type="ARBA" id="ARBA00022670"/>
    </source>
</evidence>
<feature type="binding site" evidence="12">
    <location>
        <position position="311"/>
    </location>
    <ligand>
        <name>Zn(2+)</name>
        <dbReference type="ChEBI" id="CHEBI:29105"/>
        <note>catalytic</note>
    </ligand>
</feature>
<evidence type="ECO:0000256" key="2">
    <source>
        <dbReference type="ARBA" id="ARBA00010279"/>
    </source>
</evidence>
<dbReference type="GO" id="GO:0006508">
    <property type="term" value="P:proteolysis"/>
    <property type="evidence" value="ECO:0007669"/>
    <property type="project" value="UniProtKB-KW"/>
</dbReference>
<dbReference type="PRINTS" id="PR00768">
    <property type="entry name" value="DEUTEROLYSIN"/>
</dbReference>
<keyword evidence="3 13" id="KW-0645">Protease</keyword>
<name>A0A8H7B9E3_9PLEO</name>
<dbReference type="InterPro" id="IPR050414">
    <property type="entry name" value="Fungal_M35_metalloproteases"/>
</dbReference>
<dbReference type="CDD" id="cd11008">
    <property type="entry name" value="M35_deuterolysin_like"/>
    <property type="match status" value="1"/>
</dbReference>
<evidence type="ECO:0000256" key="6">
    <source>
        <dbReference type="ARBA" id="ARBA00022729"/>
    </source>
</evidence>
<dbReference type="Proteomes" id="UP000596902">
    <property type="component" value="Unassembled WGS sequence"/>
</dbReference>
<evidence type="ECO:0000256" key="11">
    <source>
        <dbReference type="PIRSR" id="PIRSR601384-1"/>
    </source>
</evidence>
<comment type="caution">
    <text evidence="14">The sequence shown here is derived from an EMBL/GenBank/DDBJ whole genome shotgun (WGS) entry which is preliminary data.</text>
</comment>
<dbReference type="InterPro" id="IPR001384">
    <property type="entry name" value="Peptidase_M35"/>
</dbReference>
<keyword evidence="6 13" id="KW-0732">Signal</keyword>
<feature type="chain" id="PRO_5034842518" description="Neutral protease 2" evidence="13">
    <location>
        <begin position="21"/>
        <end position="359"/>
    </location>
</feature>
<keyword evidence="10" id="KW-0865">Zymogen</keyword>
<dbReference type="AlphaFoldDB" id="A0A8H7B9E3"/>
<dbReference type="GO" id="GO:0046872">
    <property type="term" value="F:metal ion binding"/>
    <property type="evidence" value="ECO:0007669"/>
    <property type="project" value="UniProtKB-KW"/>
</dbReference>
<evidence type="ECO:0000313" key="15">
    <source>
        <dbReference type="Proteomes" id="UP000596902"/>
    </source>
</evidence>
<keyword evidence="13" id="KW-0964">Secreted</keyword>
<evidence type="ECO:0000256" key="7">
    <source>
        <dbReference type="ARBA" id="ARBA00022801"/>
    </source>
</evidence>
<dbReference type="EC" id="3.4.24.39" evidence="13"/>
<keyword evidence="7 13" id="KW-0378">Hydrolase</keyword>
<sequence>MKLFASPLIAFLALSSYTIAASVDLFQTEDSLNVQLTALENTVVKVVITNTGDTTLNLLSTGTLLDDTLPVERVTLYSNSGSTRVLFEGVTIQLNPSTLSADDFLMLESGGKREFAVETGAFRDLSSGGSFDVFANGVLPYANDNSTELVGALRYDSNRLTISVDGTQAAAARESLAKRTIVDSGCTGDRLTNLRTALSNCQKLASGAATAAAAGDSRLGTFFKSTSTSVRNQVSVRMSAVAQDCGTSSPGTTSYCTDQYSFCSGGSIVSYILPTLNSITYCPIFFTSTIPITTGCKTFDRGTTILHETTHASSVYSPSTQDLAYGYDASVKLSTDQALNNADSYTLFANCKLVLRRII</sequence>
<keyword evidence="8 12" id="KW-0862">Zinc</keyword>
<dbReference type="GeneID" id="62200885"/>
<evidence type="ECO:0000256" key="10">
    <source>
        <dbReference type="ARBA" id="ARBA00023145"/>
    </source>
</evidence>
<keyword evidence="9 13" id="KW-0482">Metalloprotease</keyword>
<evidence type="ECO:0000256" key="13">
    <source>
        <dbReference type="RuleBase" id="RU361126"/>
    </source>
</evidence>
<dbReference type="PANTHER" id="PTHR37016">
    <property type="match status" value="1"/>
</dbReference>
<evidence type="ECO:0000256" key="4">
    <source>
        <dbReference type="ARBA" id="ARBA00022685"/>
    </source>
</evidence>
<protein>
    <recommendedName>
        <fullName evidence="13">Neutral protease 2</fullName>
        <ecNumber evidence="13">3.4.24.39</ecNumber>
    </recommendedName>
    <alternativeName>
        <fullName evidence="13">Deuterolysin</fullName>
    </alternativeName>
</protein>
<dbReference type="GO" id="GO:0005576">
    <property type="term" value="C:extracellular region"/>
    <property type="evidence" value="ECO:0007669"/>
    <property type="project" value="UniProtKB-SubCell"/>
</dbReference>
<keyword evidence="5 12" id="KW-0479">Metal-binding</keyword>
<dbReference type="SUPFAM" id="SSF55486">
    <property type="entry name" value="Metalloproteases ('zincins'), catalytic domain"/>
    <property type="match status" value="1"/>
</dbReference>
<dbReference type="Pfam" id="PF02102">
    <property type="entry name" value="Peptidase_M35"/>
    <property type="match status" value="1"/>
</dbReference>
<comment type="subcellular location">
    <subcellularLocation>
        <location evidence="13">Secreted</location>
    </subcellularLocation>
</comment>
<comment type="function">
    <text evidence="13">Secreted metalloproteinase that allows assimilation of proteinaceous substrates. Shows high activities on basic nuclear substrates such as histone and protamine.</text>
</comment>
<dbReference type="InterPro" id="IPR024079">
    <property type="entry name" value="MetalloPept_cat_dom_sf"/>
</dbReference>
<gene>
    <name evidence="14" type="ORF">GT037_002660</name>
</gene>
<proteinExistence type="inferred from homology"/>
<reference evidence="14" key="1">
    <citation type="submission" date="2020-01" db="EMBL/GenBank/DDBJ databases">
        <authorList>
            <person name="Feng Z.H.Z."/>
        </authorList>
    </citation>
    <scope>NUCLEOTIDE SEQUENCE</scope>
    <source>
        <strain evidence="14">CBS107.38</strain>
    </source>
</reference>
<keyword evidence="4 13" id="KW-0165">Cleavage on pair of basic residues</keyword>
<keyword evidence="15" id="KW-1185">Reference proteome</keyword>
<feature type="active site" evidence="11">
    <location>
        <position position="308"/>
    </location>
</feature>
<feature type="binding site" evidence="12">
    <location>
        <position position="322"/>
    </location>
    <ligand>
        <name>Zn(2+)</name>
        <dbReference type="ChEBI" id="CHEBI:29105"/>
        <note>catalytic</note>
    </ligand>
</feature>
<accession>A0A8H7B9E3</accession>
<organism evidence="14 15">
    <name type="scientific">Alternaria burnsii</name>
    <dbReference type="NCBI Taxonomy" id="1187904"/>
    <lineage>
        <taxon>Eukaryota</taxon>
        <taxon>Fungi</taxon>
        <taxon>Dikarya</taxon>
        <taxon>Ascomycota</taxon>
        <taxon>Pezizomycotina</taxon>
        <taxon>Dothideomycetes</taxon>
        <taxon>Pleosporomycetidae</taxon>
        <taxon>Pleosporales</taxon>
        <taxon>Pleosporineae</taxon>
        <taxon>Pleosporaceae</taxon>
        <taxon>Alternaria</taxon>
        <taxon>Alternaria sect. Alternaria</taxon>
    </lineage>
</organism>
<evidence type="ECO:0000256" key="8">
    <source>
        <dbReference type="ARBA" id="ARBA00022833"/>
    </source>
</evidence>
<dbReference type="Gene3D" id="3.40.390.10">
    <property type="entry name" value="Collagenase (Catalytic Domain)"/>
    <property type="match status" value="1"/>
</dbReference>
<dbReference type="GO" id="GO:0004222">
    <property type="term" value="F:metalloendopeptidase activity"/>
    <property type="evidence" value="ECO:0007669"/>
    <property type="project" value="InterPro"/>
</dbReference>
<dbReference type="RefSeq" id="XP_038788985.1">
    <property type="nucleotide sequence ID" value="XM_038927707.1"/>
</dbReference>
<feature type="binding site" evidence="12">
    <location>
        <position position="307"/>
    </location>
    <ligand>
        <name>Zn(2+)</name>
        <dbReference type="ChEBI" id="CHEBI:29105"/>
        <note>catalytic</note>
    </ligand>
</feature>
<evidence type="ECO:0000256" key="12">
    <source>
        <dbReference type="PIRSR" id="PIRSR601384-2"/>
    </source>
</evidence>
<evidence type="ECO:0000256" key="9">
    <source>
        <dbReference type="ARBA" id="ARBA00023049"/>
    </source>
</evidence>
<feature type="signal peptide" evidence="13">
    <location>
        <begin position="1"/>
        <end position="20"/>
    </location>
</feature>
<evidence type="ECO:0000256" key="5">
    <source>
        <dbReference type="ARBA" id="ARBA00022723"/>
    </source>
</evidence>
<evidence type="ECO:0000256" key="1">
    <source>
        <dbReference type="ARBA" id="ARBA00001187"/>
    </source>
</evidence>
<comment type="similarity">
    <text evidence="2 13">Belongs to the peptidase M35 family.</text>
</comment>
<comment type="catalytic activity">
    <reaction evidence="1 13">
        <text>Preferential cleavage of bonds with hydrophobic residues in P1'. Also 3-Asn-|-Gln-4 and 8-Gly-|-Ser-9 bonds in insulin B chain.</text>
        <dbReference type="EC" id="3.4.24.39"/>
    </reaction>
</comment>
<dbReference type="Gene3D" id="2.60.40.2970">
    <property type="match status" value="1"/>
</dbReference>
<evidence type="ECO:0000313" key="14">
    <source>
        <dbReference type="EMBL" id="KAF7678912.1"/>
    </source>
</evidence>
<dbReference type="EMBL" id="JAAABM010000003">
    <property type="protein sequence ID" value="KAF7678912.1"/>
    <property type="molecule type" value="Genomic_DNA"/>
</dbReference>
<comment type="cofactor">
    <cofactor evidence="12 13">
        <name>Zn(2+)</name>
        <dbReference type="ChEBI" id="CHEBI:29105"/>
    </cofactor>
    <text evidence="12 13">Binds 1 zinc ion per subunit.</text>
</comment>
<dbReference type="PANTHER" id="PTHR37016:SF3">
    <property type="entry name" value="NEUTRAL PROTEASE 2-RELATED"/>
    <property type="match status" value="1"/>
</dbReference>